<gene>
    <name evidence="8" type="ORF">FHX46_000889</name>
</gene>
<reference evidence="8 9" key="1">
    <citation type="submission" date="2020-03" db="EMBL/GenBank/DDBJ databases">
        <title>Sequencing the genomes of 1000 actinobacteria strains.</title>
        <authorList>
            <person name="Klenk H.-P."/>
        </authorList>
    </citation>
    <scope>NUCLEOTIDE SEQUENCE [LARGE SCALE GENOMIC DNA]</scope>
    <source>
        <strain evidence="8 9">DSM 45668</strain>
    </source>
</reference>
<dbReference type="PROSITE" id="PS00584">
    <property type="entry name" value="PFKB_KINASES_2"/>
    <property type="match status" value="1"/>
</dbReference>
<dbReference type="Proteomes" id="UP000754495">
    <property type="component" value="Unassembled WGS sequence"/>
</dbReference>
<keyword evidence="4" id="KW-0418">Kinase</keyword>
<evidence type="ECO:0000256" key="2">
    <source>
        <dbReference type="ARBA" id="ARBA00022679"/>
    </source>
</evidence>
<keyword evidence="2 8" id="KW-0808">Transferase</keyword>
<keyword evidence="5" id="KW-0067">ATP-binding</keyword>
<dbReference type="Pfam" id="PF00294">
    <property type="entry name" value="PfkB"/>
    <property type="match status" value="1"/>
</dbReference>
<evidence type="ECO:0000256" key="6">
    <source>
        <dbReference type="SAM" id="MobiDB-lite"/>
    </source>
</evidence>
<evidence type="ECO:0000259" key="7">
    <source>
        <dbReference type="Pfam" id="PF00294"/>
    </source>
</evidence>
<evidence type="ECO:0000256" key="3">
    <source>
        <dbReference type="ARBA" id="ARBA00022741"/>
    </source>
</evidence>
<sequence length="314" mass="32464">MIVVGGEALVDLVPGAEKTNDGLTSLVPRLGGGPYNVALAAGRLGTPTAFLSRISADRFGQALRDRLLASNVDISMVQDGPENTTLAVVALAPNGSASYTFYTEGTADRLVADPGPLPADVSVLCLGTLGMVLEPGASTYETVLRREAARGVLTALDPNIRADLIADADAYRSRFASWLPDVRLLKLSDDDGEWLAGPAGLDAAVKSWLDAGVEAVVVTRGGDGLVVHTGSVTVPVPSAPARLVDTIGAGDTVQGALLSWLHDRNVGALTDLSEADWREVLTFAARAASITVSRSGAEPPTAAEMCEPDPNGLL</sequence>
<evidence type="ECO:0000313" key="9">
    <source>
        <dbReference type="Proteomes" id="UP000754495"/>
    </source>
</evidence>
<dbReference type="CDD" id="cd01167">
    <property type="entry name" value="bac_FRK"/>
    <property type="match status" value="1"/>
</dbReference>
<evidence type="ECO:0000256" key="1">
    <source>
        <dbReference type="ARBA" id="ARBA00010688"/>
    </source>
</evidence>
<dbReference type="EMBL" id="JAANOU010000001">
    <property type="protein sequence ID" value="NIH78359.1"/>
    <property type="molecule type" value="Genomic_DNA"/>
</dbReference>
<proteinExistence type="inferred from homology"/>
<keyword evidence="3" id="KW-0547">Nucleotide-binding</keyword>
<dbReference type="InterPro" id="IPR050306">
    <property type="entry name" value="PfkB_Carbo_kinase"/>
</dbReference>
<dbReference type="PANTHER" id="PTHR43085">
    <property type="entry name" value="HEXOKINASE FAMILY MEMBER"/>
    <property type="match status" value="1"/>
</dbReference>
<evidence type="ECO:0000313" key="8">
    <source>
        <dbReference type="EMBL" id="NIH78359.1"/>
    </source>
</evidence>
<dbReference type="InterPro" id="IPR002173">
    <property type="entry name" value="Carboh/pur_kinase_PfkB_CS"/>
</dbReference>
<feature type="region of interest" description="Disordered" evidence="6">
    <location>
        <begin position="294"/>
        <end position="314"/>
    </location>
</feature>
<name>A0ABX0SRS9_9PSEU</name>
<evidence type="ECO:0000256" key="4">
    <source>
        <dbReference type="ARBA" id="ARBA00022777"/>
    </source>
</evidence>
<dbReference type="InterPro" id="IPR029056">
    <property type="entry name" value="Ribokinase-like"/>
</dbReference>
<dbReference type="EC" id="2.7.1.4" evidence="8"/>
<comment type="caution">
    <text evidence="8">The sequence shown here is derived from an EMBL/GenBank/DDBJ whole genome shotgun (WGS) entry which is preliminary data.</text>
</comment>
<accession>A0ABX0SRS9</accession>
<dbReference type="GO" id="GO:0008865">
    <property type="term" value="F:fructokinase activity"/>
    <property type="evidence" value="ECO:0007669"/>
    <property type="project" value="UniProtKB-EC"/>
</dbReference>
<organism evidence="8 9">
    <name type="scientific">Amycolatopsis viridis</name>
    <dbReference type="NCBI Taxonomy" id="185678"/>
    <lineage>
        <taxon>Bacteria</taxon>
        <taxon>Bacillati</taxon>
        <taxon>Actinomycetota</taxon>
        <taxon>Actinomycetes</taxon>
        <taxon>Pseudonocardiales</taxon>
        <taxon>Pseudonocardiaceae</taxon>
        <taxon>Amycolatopsis</taxon>
    </lineage>
</organism>
<keyword evidence="9" id="KW-1185">Reference proteome</keyword>
<dbReference type="PANTHER" id="PTHR43085:SF1">
    <property type="entry name" value="PSEUDOURIDINE KINASE-RELATED"/>
    <property type="match status" value="1"/>
</dbReference>
<dbReference type="SUPFAM" id="SSF53613">
    <property type="entry name" value="Ribokinase-like"/>
    <property type="match status" value="1"/>
</dbReference>
<comment type="similarity">
    <text evidence="1">Belongs to the carbohydrate kinase PfkB family.</text>
</comment>
<dbReference type="RefSeq" id="WP_167110890.1">
    <property type="nucleotide sequence ID" value="NZ_JAANOU010000001.1"/>
</dbReference>
<feature type="domain" description="Carbohydrate kinase PfkB" evidence="7">
    <location>
        <begin position="2"/>
        <end position="300"/>
    </location>
</feature>
<evidence type="ECO:0000256" key="5">
    <source>
        <dbReference type="ARBA" id="ARBA00022840"/>
    </source>
</evidence>
<protein>
    <submittedName>
        <fullName evidence="8">Fructokinase</fullName>
        <ecNumber evidence="8">2.7.1.4</ecNumber>
    </submittedName>
</protein>
<dbReference type="Gene3D" id="3.40.1190.20">
    <property type="match status" value="1"/>
</dbReference>
<dbReference type="InterPro" id="IPR011611">
    <property type="entry name" value="PfkB_dom"/>
</dbReference>